<dbReference type="InterPro" id="IPR036249">
    <property type="entry name" value="Thioredoxin-like_sf"/>
</dbReference>
<dbReference type="AlphaFoldDB" id="A0A087SY02"/>
<feature type="non-terminal residue" evidence="3">
    <location>
        <position position="157"/>
    </location>
</feature>
<dbReference type="GO" id="GO:0016971">
    <property type="term" value="F:flavin-dependent sulfhydryl oxidase activity"/>
    <property type="evidence" value="ECO:0007669"/>
    <property type="project" value="InterPro"/>
</dbReference>
<protein>
    <submittedName>
        <fullName evidence="3">Sulfhydryl oxidase 2</fullName>
    </submittedName>
</protein>
<dbReference type="Proteomes" id="UP000054359">
    <property type="component" value="Unassembled WGS sequence"/>
</dbReference>
<reference evidence="3 4" key="1">
    <citation type="submission" date="2013-11" db="EMBL/GenBank/DDBJ databases">
        <title>Genome sequencing of Stegodyphus mimosarum.</title>
        <authorList>
            <person name="Bechsgaard J."/>
        </authorList>
    </citation>
    <scope>NUCLEOTIDE SEQUENCE [LARGE SCALE GENOMIC DNA]</scope>
</reference>
<gene>
    <name evidence="3" type="ORF">X975_01361</name>
</gene>
<evidence type="ECO:0000313" key="3">
    <source>
        <dbReference type="EMBL" id="KFM57741.1"/>
    </source>
</evidence>
<dbReference type="PRINTS" id="PR00421">
    <property type="entry name" value="THIOREDOXIN"/>
</dbReference>
<keyword evidence="4" id="KW-1185">Reference proteome</keyword>
<feature type="chain" id="PRO_5001829193" evidence="1">
    <location>
        <begin position="25"/>
        <end position="157"/>
    </location>
</feature>
<organism evidence="3 4">
    <name type="scientific">Stegodyphus mimosarum</name>
    <name type="common">African social velvet spider</name>
    <dbReference type="NCBI Taxonomy" id="407821"/>
    <lineage>
        <taxon>Eukaryota</taxon>
        <taxon>Metazoa</taxon>
        <taxon>Ecdysozoa</taxon>
        <taxon>Arthropoda</taxon>
        <taxon>Chelicerata</taxon>
        <taxon>Arachnida</taxon>
        <taxon>Araneae</taxon>
        <taxon>Araneomorphae</taxon>
        <taxon>Entelegynae</taxon>
        <taxon>Eresoidea</taxon>
        <taxon>Eresidae</taxon>
        <taxon>Stegodyphus</taxon>
    </lineage>
</organism>
<feature type="signal peptide" evidence="1">
    <location>
        <begin position="1"/>
        <end position="24"/>
    </location>
</feature>
<sequence>MNFLFVCTFVVIATISVYVSPVFSASLYSPDDPLWELDTTNFKRVILNKSNIWIVEFYNNWCGHCVRFAPTWKAFARDTRTWRNVVDVAVVNCAESQNVNLCRDYDINGFPTIKLFKAYANETELGEALTGNRDINSMEISIINFLEAHWNDKGKWP</sequence>
<dbReference type="EMBL" id="KK112473">
    <property type="protein sequence ID" value="KFM57741.1"/>
    <property type="molecule type" value="Genomic_DNA"/>
</dbReference>
<dbReference type="GO" id="GO:0006457">
    <property type="term" value="P:protein folding"/>
    <property type="evidence" value="ECO:0007669"/>
    <property type="project" value="TreeGrafter"/>
</dbReference>
<name>A0A087SY02_STEMI</name>
<accession>A0A087SY02</accession>
<dbReference type="PANTHER" id="PTHR22897">
    <property type="entry name" value="QUIESCIN Q6-RELATED SULFHYDRYL OXIDASE"/>
    <property type="match status" value="1"/>
</dbReference>
<keyword evidence="1" id="KW-0732">Signal</keyword>
<dbReference type="Pfam" id="PF00085">
    <property type="entry name" value="Thioredoxin"/>
    <property type="match status" value="1"/>
</dbReference>
<dbReference type="SUPFAM" id="SSF52833">
    <property type="entry name" value="Thioredoxin-like"/>
    <property type="match status" value="1"/>
</dbReference>
<evidence type="ECO:0000313" key="4">
    <source>
        <dbReference type="Proteomes" id="UP000054359"/>
    </source>
</evidence>
<dbReference type="CDD" id="cd02992">
    <property type="entry name" value="PDI_a_QSOX"/>
    <property type="match status" value="1"/>
</dbReference>
<dbReference type="STRING" id="407821.A0A087SY02"/>
<feature type="domain" description="Thioredoxin" evidence="2">
    <location>
        <begin position="16"/>
        <end position="148"/>
    </location>
</feature>
<dbReference type="FunFam" id="3.40.30.10:FF:000073">
    <property type="entry name" value="Sulfhydryl oxidase"/>
    <property type="match status" value="1"/>
</dbReference>
<proteinExistence type="predicted"/>
<dbReference type="OMA" id="PNCIHRI"/>
<dbReference type="PANTHER" id="PTHR22897:SF8">
    <property type="entry name" value="SULFHYDRYL OXIDASE"/>
    <property type="match status" value="1"/>
</dbReference>
<dbReference type="OrthoDB" id="59470at2759"/>
<dbReference type="InterPro" id="IPR039798">
    <property type="entry name" value="Sulfhydryl_oxidase"/>
</dbReference>
<dbReference type="GO" id="GO:0003756">
    <property type="term" value="F:protein disulfide isomerase activity"/>
    <property type="evidence" value="ECO:0007669"/>
    <property type="project" value="TreeGrafter"/>
</dbReference>
<dbReference type="InterPro" id="IPR017937">
    <property type="entry name" value="Thioredoxin_CS"/>
</dbReference>
<dbReference type="GO" id="GO:0000139">
    <property type="term" value="C:Golgi membrane"/>
    <property type="evidence" value="ECO:0007669"/>
    <property type="project" value="TreeGrafter"/>
</dbReference>
<dbReference type="GO" id="GO:0005615">
    <property type="term" value="C:extracellular space"/>
    <property type="evidence" value="ECO:0007669"/>
    <property type="project" value="TreeGrafter"/>
</dbReference>
<dbReference type="InterPro" id="IPR013766">
    <property type="entry name" value="Thioredoxin_domain"/>
</dbReference>
<dbReference type="Gene3D" id="3.40.30.10">
    <property type="entry name" value="Glutaredoxin"/>
    <property type="match status" value="1"/>
</dbReference>
<evidence type="ECO:0000259" key="2">
    <source>
        <dbReference type="PROSITE" id="PS51352"/>
    </source>
</evidence>
<dbReference type="PROSITE" id="PS00194">
    <property type="entry name" value="THIOREDOXIN_1"/>
    <property type="match status" value="1"/>
</dbReference>
<dbReference type="PROSITE" id="PS51352">
    <property type="entry name" value="THIOREDOXIN_2"/>
    <property type="match status" value="1"/>
</dbReference>
<evidence type="ECO:0000256" key="1">
    <source>
        <dbReference type="SAM" id="SignalP"/>
    </source>
</evidence>